<evidence type="ECO:0008006" key="4">
    <source>
        <dbReference type="Google" id="ProtNLM"/>
    </source>
</evidence>
<dbReference type="EMBL" id="JAQQWL010000010">
    <property type="protein sequence ID" value="KAK8054475.1"/>
    <property type="molecule type" value="Genomic_DNA"/>
</dbReference>
<organism evidence="2 3">
    <name type="scientific">Apiospora phragmitis</name>
    <dbReference type="NCBI Taxonomy" id="2905665"/>
    <lineage>
        <taxon>Eukaryota</taxon>
        <taxon>Fungi</taxon>
        <taxon>Dikarya</taxon>
        <taxon>Ascomycota</taxon>
        <taxon>Pezizomycotina</taxon>
        <taxon>Sordariomycetes</taxon>
        <taxon>Xylariomycetidae</taxon>
        <taxon>Amphisphaeriales</taxon>
        <taxon>Apiosporaceae</taxon>
        <taxon>Apiospora</taxon>
    </lineage>
</organism>
<gene>
    <name evidence="2" type="ORF">PG994_009542</name>
</gene>
<dbReference type="RefSeq" id="XP_066713121.1">
    <property type="nucleotide sequence ID" value="XM_066860951.1"/>
</dbReference>
<protein>
    <recommendedName>
        <fullName evidence="4">Zn(2)-C6 fungal-type domain-containing protein</fullName>
    </recommendedName>
</protein>
<feature type="region of interest" description="Disordered" evidence="1">
    <location>
        <begin position="200"/>
        <end position="269"/>
    </location>
</feature>
<feature type="compositionally biased region" description="Low complexity" evidence="1">
    <location>
        <begin position="110"/>
        <end position="137"/>
    </location>
</feature>
<proteinExistence type="predicted"/>
<sequence>MSNQDIAANPLGELPLRLAKNRDTPVVTVPLPRVKASPTAPVGAGMATQMKEESGSPPSVSSPQLPPPPPRQPRLRGRRQPLPQSRAQATARDAFQVFAITAREADTNLSNSSPASSSSPPTAPSPVLEPSAPAAAEAAREGPHRKTDRAKKKAAAIDGDEGETNPNGPCDHCRKSKDRRKSCRTPKSRRLGIACNHCTRRKTKCEQSPSAQGPVHGGAPKKGDAMEVDSPSPPSRQDYDPDETENEYIEEAEEGAMYETMRDDAVSPK</sequence>
<name>A0ABR1U6H3_9PEZI</name>
<dbReference type="Proteomes" id="UP001480595">
    <property type="component" value="Unassembled WGS sequence"/>
</dbReference>
<feature type="compositionally biased region" description="Basic residues" evidence="1">
    <location>
        <begin position="174"/>
        <end position="188"/>
    </location>
</feature>
<feature type="compositionally biased region" description="Basic and acidic residues" evidence="1">
    <location>
        <begin position="260"/>
        <end position="269"/>
    </location>
</feature>
<comment type="caution">
    <text evidence="2">The sequence shown here is derived from an EMBL/GenBank/DDBJ whole genome shotgun (WGS) entry which is preliminary data.</text>
</comment>
<reference evidence="2 3" key="1">
    <citation type="submission" date="2023-01" db="EMBL/GenBank/DDBJ databases">
        <title>Analysis of 21 Apiospora genomes using comparative genomics revels a genus with tremendous synthesis potential of carbohydrate active enzymes and secondary metabolites.</title>
        <authorList>
            <person name="Sorensen T."/>
        </authorList>
    </citation>
    <scope>NUCLEOTIDE SEQUENCE [LARGE SCALE GENOMIC DNA]</scope>
    <source>
        <strain evidence="2 3">CBS 135458</strain>
    </source>
</reference>
<evidence type="ECO:0000313" key="2">
    <source>
        <dbReference type="EMBL" id="KAK8054475.1"/>
    </source>
</evidence>
<feature type="compositionally biased region" description="Acidic residues" evidence="1">
    <location>
        <begin position="240"/>
        <end position="256"/>
    </location>
</feature>
<feature type="region of interest" description="Disordered" evidence="1">
    <location>
        <begin position="1"/>
        <end position="188"/>
    </location>
</feature>
<accession>A0ABR1U6H3</accession>
<keyword evidence="3" id="KW-1185">Reference proteome</keyword>
<evidence type="ECO:0000256" key="1">
    <source>
        <dbReference type="SAM" id="MobiDB-lite"/>
    </source>
</evidence>
<evidence type="ECO:0000313" key="3">
    <source>
        <dbReference type="Proteomes" id="UP001480595"/>
    </source>
</evidence>
<dbReference type="GeneID" id="92094014"/>